<feature type="compositionally biased region" description="Basic and acidic residues" evidence="1">
    <location>
        <begin position="22"/>
        <end position="36"/>
    </location>
</feature>
<reference evidence="2" key="1">
    <citation type="submission" date="2009-11" db="EMBL/GenBank/DDBJ databases">
        <authorList>
            <consortium name="The Broad Institute Genome Sequencing Platform"/>
            <person name="Ward D."/>
            <person name="Feldgarden M."/>
            <person name="Earl A."/>
            <person name="Young S.K."/>
            <person name="Zeng Q."/>
            <person name="Koehrsen M."/>
            <person name="Alvarado L."/>
            <person name="Berlin A."/>
            <person name="Bochicchio J."/>
            <person name="Borenstein D."/>
            <person name="Chapman S.B."/>
            <person name="Chen Z."/>
            <person name="Engels R."/>
            <person name="Freedman E."/>
            <person name="Gellesch M."/>
            <person name="Goldberg J."/>
            <person name="Griggs A."/>
            <person name="Gujja S."/>
            <person name="Heilman E."/>
            <person name="Heiman D."/>
            <person name="Hepburn T."/>
            <person name="Howarth C."/>
            <person name="Jen D."/>
            <person name="Larson L."/>
            <person name="Lewis B."/>
            <person name="Mehta T."/>
            <person name="Park D."/>
            <person name="Pearson M."/>
            <person name="Roberts A."/>
            <person name="Saif S."/>
            <person name="Shea T."/>
            <person name="Shenoy N."/>
            <person name="Sisk P."/>
            <person name="Stolte C."/>
            <person name="Sykes S."/>
            <person name="Thomson T."/>
            <person name="Walk T."/>
            <person name="White J."/>
            <person name="Yandava C."/>
            <person name="Izard J."/>
            <person name="Baranova O.V."/>
            <person name="Blanton J.M."/>
            <person name="Tanner A.C."/>
            <person name="Dewhirst F.E."/>
            <person name="Haas B."/>
            <person name="Nusbaum C."/>
            <person name="Birren B."/>
        </authorList>
    </citation>
    <scope>NUCLEOTIDE SEQUENCE [LARGE SCALE GENOMIC DNA]</scope>
    <source>
        <strain evidence="2">1-1 BBBD Race 1</strain>
    </source>
</reference>
<sequence length="179" mass="19519">MSDDVEPVFNTHNRTDQSSNDAHPKSPKQDFNHHNDNTSSDGEPLATLNKRPPAPNSNCNNHFSSGKDLSPASLADCTSSSSTDHKSQEPKVKLDKGKQQFLNTPYSGLGPEHRSRKEQNPNPARGIATSSNDEVPQRYQQTQPSTSTLATDANPDRKGPSLSDRITEPTTGESVKIRS</sequence>
<dbReference type="VEuPathDB" id="FungiDB:PTTG_08826"/>
<proteinExistence type="predicted"/>
<protein>
    <submittedName>
        <fullName evidence="2 3">Uncharacterized protein</fullName>
    </submittedName>
</protein>
<evidence type="ECO:0000313" key="4">
    <source>
        <dbReference type="Proteomes" id="UP000005240"/>
    </source>
</evidence>
<dbReference type="EMBL" id="ADAS02000050">
    <property type="protein sequence ID" value="OAV93478.1"/>
    <property type="molecule type" value="Genomic_DNA"/>
</dbReference>
<organism evidence="2">
    <name type="scientific">Puccinia triticina (isolate 1-1 / race 1 (BBBD))</name>
    <name type="common">Brown leaf rust fungus</name>
    <dbReference type="NCBI Taxonomy" id="630390"/>
    <lineage>
        <taxon>Eukaryota</taxon>
        <taxon>Fungi</taxon>
        <taxon>Dikarya</taxon>
        <taxon>Basidiomycota</taxon>
        <taxon>Pucciniomycotina</taxon>
        <taxon>Pucciniomycetes</taxon>
        <taxon>Pucciniales</taxon>
        <taxon>Pucciniaceae</taxon>
        <taxon>Puccinia</taxon>
    </lineage>
</organism>
<gene>
    <name evidence="2" type="ORF">PTTG_08826</name>
</gene>
<dbReference type="Proteomes" id="UP000005240">
    <property type="component" value="Unassembled WGS sequence"/>
</dbReference>
<reference evidence="3" key="4">
    <citation type="submission" date="2025-05" db="UniProtKB">
        <authorList>
            <consortium name="EnsemblFungi"/>
        </authorList>
    </citation>
    <scope>IDENTIFICATION</scope>
    <source>
        <strain evidence="3">isolate 1-1 / race 1 (BBBD)</strain>
    </source>
</reference>
<feature type="region of interest" description="Disordered" evidence="1">
    <location>
        <begin position="1"/>
        <end position="179"/>
    </location>
</feature>
<evidence type="ECO:0000313" key="2">
    <source>
        <dbReference type="EMBL" id="OAV93478.1"/>
    </source>
</evidence>
<feature type="compositionally biased region" description="Polar residues" evidence="1">
    <location>
        <begin position="10"/>
        <end position="21"/>
    </location>
</feature>
<evidence type="ECO:0000256" key="1">
    <source>
        <dbReference type="SAM" id="MobiDB-lite"/>
    </source>
</evidence>
<reference evidence="3 4" key="3">
    <citation type="journal article" date="2017" name="G3 (Bethesda)">
        <title>Comparative analysis highlights variable genome content of wheat rusts and divergence of the mating loci.</title>
        <authorList>
            <person name="Cuomo C.A."/>
            <person name="Bakkeren G."/>
            <person name="Khalil H.B."/>
            <person name="Panwar V."/>
            <person name="Joly D."/>
            <person name="Linning R."/>
            <person name="Sakthikumar S."/>
            <person name="Song X."/>
            <person name="Adiconis X."/>
            <person name="Fan L."/>
            <person name="Goldberg J.M."/>
            <person name="Levin J.Z."/>
            <person name="Young S."/>
            <person name="Zeng Q."/>
            <person name="Anikster Y."/>
            <person name="Bruce M."/>
            <person name="Wang M."/>
            <person name="Yin C."/>
            <person name="McCallum B."/>
            <person name="Szabo L.J."/>
            <person name="Hulbert S."/>
            <person name="Chen X."/>
            <person name="Fellers J.P."/>
        </authorList>
    </citation>
    <scope>NUCLEOTIDE SEQUENCE</scope>
    <source>
        <strain evidence="3">isolate 1-1 / race 1 (BBBD)</strain>
        <strain evidence="4">Isolate 1-1 / race 1 (BBBD)</strain>
    </source>
</reference>
<reference evidence="2" key="2">
    <citation type="submission" date="2016-05" db="EMBL/GenBank/DDBJ databases">
        <title>Comparative analysis highlights variable genome content of wheat rusts and divergence of the mating loci.</title>
        <authorList>
            <person name="Cuomo C.A."/>
            <person name="Bakkeren G."/>
            <person name="Szabo L."/>
            <person name="Khalil H."/>
            <person name="Joly D."/>
            <person name="Goldberg J."/>
            <person name="Young S."/>
            <person name="Zeng Q."/>
            <person name="Fellers J."/>
        </authorList>
    </citation>
    <scope>NUCLEOTIDE SEQUENCE [LARGE SCALE GENOMIC DNA]</scope>
    <source>
        <strain evidence="2">1-1 BBBD Race 1</strain>
    </source>
</reference>
<evidence type="ECO:0000313" key="3">
    <source>
        <dbReference type="EnsemblFungi" id="PTTG_08826-t43_1-p1"/>
    </source>
</evidence>
<name>A0A0C4F6Q4_PUCT1</name>
<feature type="compositionally biased region" description="Basic and acidic residues" evidence="1">
    <location>
        <begin position="83"/>
        <end position="98"/>
    </location>
</feature>
<dbReference type="AlphaFoldDB" id="A0A0C4F6Q4"/>
<feature type="compositionally biased region" description="Polar residues" evidence="1">
    <location>
        <begin position="128"/>
        <end position="151"/>
    </location>
</feature>
<accession>A0A0C4F6Q4</accession>
<keyword evidence="4" id="KW-1185">Reference proteome</keyword>
<dbReference type="EnsemblFungi" id="PTTG_08826-t43_1">
    <property type="protein sequence ID" value="PTTG_08826-t43_1-p1"/>
    <property type="gene ID" value="PTTG_08826"/>
</dbReference>